<proteinExistence type="predicted"/>
<name>A0AAN7NII0_MYCAM</name>
<keyword evidence="3" id="KW-1185">Reference proteome</keyword>
<sequence length="360" mass="40178">MAWAHTSWHDPRAVADRITTLRKEQKVRPGKGKATACAVLAAALVAGQKERHQTEQANDKMAKPLQEQIRILQSQLTAARNTTQRLHAALSDALDRAKILRSELEEGKQGSPDRRDFDSVPGSEPGFTSLAQSAEKQSLGSLYATRELESSRKIFYLENEEAVMRPLMRTETTTGRGGGVSLASTWTVPYSATQMPKIQEKYTRLAQERETEYVWRISWTGGEGVLLWEDEAQGYWGPGVYLTTDDPREPWSSTQRAAYGAGSLGPLERGDPACIETPTINHLTESLQKAACLQLMHDRRLVPQQPSPMQLIVNPGRMTPLIRGLPESLKLYAVQLQDRLWDALTPQGLHPICQKGKRMI</sequence>
<feature type="region of interest" description="Disordered" evidence="1">
    <location>
        <begin position="103"/>
        <end position="133"/>
    </location>
</feature>
<evidence type="ECO:0000313" key="3">
    <source>
        <dbReference type="Proteomes" id="UP001333110"/>
    </source>
</evidence>
<evidence type="ECO:0000256" key="1">
    <source>
        <dbReference type="SAM" id="MobiDB-lite"/>
    </source>
</evidence>
<feature type="compositionally biased region" description="Basic and acidic residues" evidence="1">
    <location>
        <begin position="103"/>
        <end position="118"/>
    </location>
</feature>
<protein>
    <submittedName>
        <fullName evidence="2">Uncharacterized protein</fullName>
    </submittedName>
</protein>
<accession>A0AAN7NII0</accession>
<dbReference type="AlphaFoldDB" id="A0AAN7NII0"/>
<gene>
    <name evidence="2" type="ORF">QYF61_020596</name>
</gene>
<dbReference type="Proteomes" id="UP001333110">
    <property type="component" value="Unassembled WGS sequence"/>
</dbReference>
<comment type="caution">
    <text evidence="2">The sequence shown here is derived from an EMBL/GenBank/DDBJ whole genome shotgun (WGS) entry which is preliminary data.</text>
</comment>
<organism evidence="2 3">
    <name type="scientific">Mycteria americana</name>
    <name type="common">Wood stork</name>
    <dbReference type="NCBI Taxonomy" id="33587"/>
    <lineage>
        <taxon>Eukaryota</taxon>
        <taxon>Metazoa</taxon>
        <taxon>Chordata</taxon>
        <taxon>Craniata</taxon>
        <taxon>Vertebrata</taxon>
        <taxon>Euteleostomi</taxon>
        <taxon>Archelosauria</taxon>
        <taxon>Archosauria</taxon>
        <taxon>Dinosauria</taxon>
        <taxon>Saurischia</taxon>
        <taxon>Theropoda</taxon>
        <taxon>Coelurosauria</taxon>
        <taxon>Aves</taxon>
        <taxon>Neognathae</taxon>
        <taxon>Neoaves</taxon>
        <taxon>Aequornithes</taxon>
        <taxon>Ciconiiformes</taxon>
        <taxon>Ciconiidae</taxon>
        <taxon>Mycteria</taxon>
    </lineage>
</organism>
<evidence type="ECO:0000313" key="2">
    <source>
        <dbReference type="EMBL" id="KAK4816712.1"/>
    </source>
</evidence>
<dbReference type="EMBL" id="JAUNZN010000009">
    <property type="protein sequence ID" value="KAK4816712.1"/>
    <property type="molecule type" value="Genomic_DNA"/>
</dbReference>
<reference evidence="2 3" key="1">
    <citation type="journal article" date="2023" name="J. Hered.">
        <title>Chromosome-level genome of the wood stork (Mycteria americana) provides insight into avian chromosome evolution.</title>
        <authorList>
            <person name="Flamio R. Jr."/>
            <person name="Ramstad K.M."/>
        </authorList>
    </citation>
    <scope>NUCLEOTIDE SEQUENCE [LARGE SCALE GENOMIC DNA]</scope>
    <source>
        <strain evidence="2">JAX WOST 10</strain>
    </source>
</reference>